<keyword evidence="5" id="KW-1185">Reference proteome</keyword>
<gene>
    <name evidence="4" type="ORF">C8D97_103297</name>
</gene>
<evidence type="ECO:0000256" key="2">
    <source>
        <dbReference type="PROSITE-ProRule" id="PRU00335"/>
    </source>
</evidence>
<comment type="caution">
    <text evidence="4">The sequence shown here is derived from an EMBL/GenBank/DDBJ whole genome shotgun (WGS) entry which is preliminary data.</text>
</comment>
<dbReference type="Pfam" id="PF17939">
    <property type="entry name" value="TetR_C_30"/>
    <property type="match status" value="1"/>
</dbReference>
<evidence type="ECO:0000256" key="1">
    <source>
        <dbReference type="ARBA" id="ARBA00023125"/>
    </source>
</evidence>
<dbReference type="InterPro" id="IPR041586">
    <property type="entry name" value="PsrA_TetR_C"/>
</dbReference>
<accession>A0A316FXZ9</accession>
<dbReference type="Gene3D" id="1.10.357.10">
    <property type="entry name" value="Tetracycline Repressor, domain 2"/>
    <property type="match status" value="1"/>
</dbReference>
<feature type="domain" description="HTH tetR-type" evidence="3">
    <location>
        <begin position="5"/>
        <end position="65"/>
    </location>
</feature>
<dbReference type="RefSeq" id="WP_109762754.1">
    <property type="nucleotide sequence ID" value="NZ_QGGU01000003.1"/>
</dbReference>
<dbReference type="PANTHER" id="PTHR30055:SF235">
    <property type="entry name" value="TRANSCRIPTIONAL REGULATORY PROTEIN"/>
    <property type="match status" value="1"/>
</dbReference>
<proteinExistence type="predicted"/>
<evidence type="ECO:0000313" key="5">
    <source>
        <dbReference type="Proteomes" id="UP000245790"/>
    </source>
</evidence>
<dbReference type="GO" id="GO:0000976">
    <property type="term" value="F:transcription cis-regulatory region binding"/>
    <property type="evidence" value="ECO:0007669"/>
    <property type="project" value="TreeGrafter"/>
</dbReference>
<dbReference type="GO" id="GO:0003700">
    <property type="term" value="F:DNA-binding transcription factor activity"/>
    <property type="evidence" value="ECO:0007669"/>
    <property type="project" value="TreeGrafter"/>
</dbReference>
<dbReference type="InterPro" id="IPR009057">
    <property type="entry name" value="Homeodomain-like_sf"/>
</dbReference>
<sequence length="208" mass="23756">MTNKQTTKHRILDAAEALFADRGFAETSLRTITNRADVNLASVNYHFGSKKSLIQAVFDRFLQGFVKELDKELNPLEKQEDAPTVEEVLHTLVKPLMAVDGKRQQGTSNFMKLLGRAYAESQGHMRRFMQENYAPYLMRFTNQLHRAAPELANNEMFWRLHFMLGTVIFTLAGSQALHEIAEADFKESMTLEQTLERLLPFLAAGFKS</sequence>
<dbReference type="Proteomes" id="UP000245790">
    <property type="component" value="Unassembled WGS sequence"/>
</dbReference>
<dbReference type="InterPro" id="IPR001647">
    <property type="entry name" value="HTH_TetR"/>
</dbReference>
<dbReference type="PROSITE" id="PS50977">
    <property type="entry name" value="HTH_TETR_2"/>
    <property type="match status" value="1"/>
</dbReference>
<protein>
    <submittedName>
        <fullName evidence="4">TetR family transcriptional regulator</fullName>
    </submittedName>
</protein>
<dbReference type="Pfam" id="PF00440">
    <property type="entry name" value="TetR_N"/>
    <property type="match status" value="1"/>
</dbReference>
<feature type="DNA-binding region" description="H-T-H motif" evidence="2">
    <location>
        <begin position="28"/>
        <end position="47"/>
    </location>
</feature>
<dbReference type="SUPFAM" id="SSF48498">
    <property type="entry name" value="Tetracyclin repressor-like, C-terminal domain"/>
    <property type="match status" value="1"/>
</dbReference>
<dbReference type="InterPro" id="IPR050109">
    <property type="entry name" value="HTH-type_TetR-like_transc_reg"/>
</dbReference>
<evidence type="ECO:0000259" key="3">
    <source>
        <dbReference type="PROSITE" id="PS50977"/>
    </source>
</evidence>
<keyword evidence="1 2" id="KW-0238">DNA-binding</keyword>
<evidence type="ECO:0000313" key="4">
    <source>
        <dbReference type="EMBL" id="PWK53469.1"/>
    </source>
</evidence>
<reference evidence="4 5" key="1">
    <citation type="submission" date="2018-05" db="EMBL/GenBank/DDBJ databases">
        <title>Genomic Encyclopedia of Type Strains, Phase IV (KMG-IV): sequencing the most valuable type-strain genomes for metagenomic binning, comparative biology and taxonomic classification.</title>
        <authorList>
            <person name="Goeker M."/>
        </authorList>
    </citation>
    <scope>NUCLEOTIDE SEQUENCE [LARGE SCALE GENOMIC DNA]</scope>
    <source>
        <strain evidence="4 5">DSM 25350</strain>
    </source>
</reference>
<organism evidence="4 5">
    <name type="scientific">Pleionea mediterranea</name>
    <dbReference type="NCBI Taxonomy" id="523701"/>
    <lineage>
        <taxon>Bacteria</taxon>
        <taxon>Pseudomonadati</taxon>
        <taxon>Pseudomonadota</taxon>
        <taxon>Gammaproteobacteria</taxon>
        <taxon>Oceanospirillales</taxon>
        <taxon>Pleioneaceae</taxon>
        <taxon>Pleionea</taxon>
    </lineage>
</organism>
<dbReference type="InterPro" id="IPR036271">
    <property type="entry name" value="Tet_transcr_reg_TetR-rel_C_sf"/>
</dbReference>
<dbReference type="InterPro" id="IPR023772">
    <property type="entry name" value="DNA-bd_HTH_TetR-type_CS"/>
</dbReference>
<dbReference type="PANTHER" id="PTHR30055">
    <property type="entry name" value="HTH-TYPE TRANSCRIPTIONAL REGULATOR RUTR"/>
    <property type="match status" value="1"/>
</dbReference>
<dbReference type="PROSITE" id="PS01081">
    <property type="entry name" value="HTH_TETR_1"/>
    <property type="match status" value="1"/>
</dbReference>
<name>A0A316FXZ9_9GAMM</name>
<dbReference type="AlphaFoldDB" id="A0A316FXZ9"/>
<dbReference type="OrthoDB" id="2356263at2"/>
<dbReference type="SUPFAM" id="SSF46689">
    <property type="entry name" value="Homeodomain-like"/>
    <property type="match status" value="1"/>
</dbReference>
<dbReference type="EMBL" id="QGGU01000003">
    <property type="protein sequence ID" value="PWK53469.1"/>
    <property type="molecule type" value="Genomic_DNA"/>
</dbReference>
<dbReference type="PRINTS" id="PR00455">
    <property type="entry name" value="HTHTETR"/>
</dbReference>